<organism evidence="1 2">
    <name type="scientific">Pasteurella testudinis DSM 23072</name>
    <dbReference type="NCBI Taxonomy" id="1122938"/>
    <lineage>
        <taxon>Bacteria</taxon>
        <taxon>Pseudomonadati</taxon>
        <taxon>Pseudomonadota</taxon>
        <taxon>Gammaproteobacteria</taxon>
        <taxon>Pasteurellales</taxon>
        <taxon>Pasteurellaceae</taxon>
        <taxon>Pasteurella</taxon>
    </lineage>
</organism>
<dbReference type="Pfam" id="PF06995">
    <property type="entry name" value="Phage_P2_GpU"/>
    <property type="match status" value="1"/>
</dbReference>
<keyword evidence="2" id="KW-1185">Reference proteome</keyword>
<protein>
    <recommendedName>
        <fullName evidence="3">Phage protein U</fullName>
    </recommendedName>
</protein>
<dbReference type="AlphaFoldDB" id="A0A1W1UMQ9"/>
<dbReference type="Proteomes" id="UP000192408">
    <property type="component" value="Unassembled WGS sequence"/>
</dbReference>
<dbReference type="EMBL" id="FWWV01000009">
    <property type="protein sequence ID" value="SMB82382.1"/>
    <property type="molecule type" value="Genomic_DNA"/>
</dbReference>
<sequence length="144" mass="16147">MIQNAAMMVLGLFVFNLQTIPFQELQRQLNWRHPTNSIVGRLPASQYTGKESETITISGTLMPSITGGRMSIGLLELMAEMGKSYPLIGGNFEFFGFFAIESISETRSFLFADGAARRIDFTMTLKRTNNSMLLEFTDQMLGMI</sequence>
<dbReference type="InterPro" id="IPR009734">
    <property type="entry name" value="Myoviridae_GpU"/>
</dbReference>
<dbReference type="InterPro" id="IPR016912">
    <property type="entry name" value="Phage_P2_GpU"/>
</dbReference>
<gene>
    <name evidence="1" type="ORF">SAMN05660772_02087</name>
</gene>
<proteinExistence type="predicted"/>
<evidence type="ECO:0008006" key="3">
    <source>
        <dbReference type="Google" id="ProtNLM"/>
    </source>
</evidence>
<evidence type="ECO:0000313" key="2">
    <source>
        <dbReference type="Proteomes" id="UP000192408"/>
    </source>
</evidence>
<accession>A0A1W1UMQ9</accession>
<dbReference type="STRING" id="1122938.SAMN05660772_02087"/>
<dbReference type="PIRSF" id="PIRSF029208">
    <property type="entry name" value="Phage_tail_GPU"/>
    <property type="match status" value="1"/>
</dbReference>
<evidence type="ECO:0000313" key="1">
    <source>
        <dbReference type="EMBL" id="SMB82382.1"/>
    </source>
</evidence>
<name>A0A1W1UMQ9_9PAST</name>
<reference evidence="2" key="1">
    <citation type="submission" date="2017-04" db="EMBL/GenBank/DDBJ databases">
        <authorList>
            <person name="Varghese N."/>
            <person name="Submissions S."/>
        </authorList>
    </citation>
    <scope>NUCLEOTIDE SEQUENCE [LARGE SCALE GENOMIC DNA]</scope>
    <source>
        <strain evidence="2">DSM 23072</strain>
    </source>
</reference>
<dbReference type="RefSeq" id="WP_084256561.1">
    <property type="nucleotide sequence ID" value="NZ_FWWV01000009.1"/>
</dbReference>